<feature type="transmembrane region" description="Helical" evidence="6">
    <location>
        <begin position="87"/>
        <end position="110"/>
    </location>
</feature>
<protein>
    <recommendedName>
        <fullName evidence="9">Major facilitator superfamily domain-containing protein</fullName>
    </recommendedName>
</protein>
<evidence type="ECO:0008006" key="9">
    <source>
        <dbReference type="Google" id="ProtNLM"/>
    </source>
</evidence>
<evidence type="ECO:0000313" key="7">
    <source>
        <dbReference type="EMBL" id="KAL2845489.1"/>
    </source>
</evidence>
<feature type="transmembrane region" description="Helical" evidence="6">
    <location>
        <begin position="62"/>
        <end position="81"/>
    </location>
</feature>
<dbReference type="InterPro" id="IPR036259">
    <property type="entry name" value="MFS_trans_sf"/>
</dbReference>
<evidence type="ECO:0000256" key="2">
    <source>
        <dbReference type="ARBA" id="ARBA00022448"/>
    </source>
</evidence>
<keyword evidence="4 6" id="KW-1133">Transmembrane helix</keyword>
<keyword evidence="3 6" id="KW-0812">Transmembrane</keyword>
<comment type="subcellular location">
    <subcellularLocation>
        <location evidence="1">Membrane</location>
        <topology evidence="1">Multi-pass membrane protein</topology>
    </subcellularLocation>
</comment>
<keyword evidence="5 6" id="KW-0472">Membrane</keyword>
<dbReference type="Gene3D" id="1.20.1250.20">
    <property type="entry name" value="MFS general substrate transporter like domains"/>
    <property type="match status" value="1"/>
</dbReference>
<gene>
    <name evidence="7" type="ORF">BJY01DRAFT_247644</name>
</gene>
<evidence type="ECO:0000256" key="5">
    <source>
        <dbReference type="ARBA" id="ARBA00023136"/>
    </source>
</evidence>
<evidence type="ECO:0000256" key="3">
    <source>
        <dbReference type="ARBA" id="ARBA00022692"/>
    </source>
</evidence>
<evidence type="ECO:0000256" key="1">
    <source>
        <dbReference type="ARBA" id="ARBA00004141"/>
    </source>
</evidence>
<proteinExistence type="predicted"/>
<reference evidence="7 8" key="1">
    <citation type="submission" date="2024-07" db="EMBL/GenBank/DDBJ databases">
        <title>Section-level genome sequencing and comparative genomics of Aspergillus sections Usti and Cavernicolus.</title>
        <authorList>
            <consortium name="Lawrence Berkeley National Laboratory"/>
            <person name="Nybo J.L."/>
            <person name="Vesth T.C."/>
            <person name="Theobald S."/>
            <person name="Frisvad J.C."/>
            <person name="Larsen T.O."/>
            <person name="Kjaerboelling I."/>
            <person name="Rothschild-Mancinelli K."/>
            <person name="Lyhne E.K."/>
            <person name="Kogle M.E."/>
            <person name="Barry K."/>
            <person name="Clum A."/>
            <person name="Na H."/>
            <person name="Ledsgaard L."/>
            <person name="Lin J."/>
            <person name="Lipzen A."/>
            <person name="Kuo A."/>
            <person name="Riley R."/>
            <person name="Mondo S."/>
            <person name="Labutti K."/>
            <person name="Haridas S."/>
            <person name="Pangalinan J."/>
            <person name="Salamov A.A."/>
            <person name="Simmons B.A."/>
            <person name="Magnuson J.K."/>
            <person name="Chen J."/>
            <person name="Drula E."/>
            <person name="Henrissat B."/>
            <person name="Wiebenga A."/>
            <person name="Lubbers R.J."/>
            <person name="Gomes A.C."/>
            <person name="Makela M.R."/>
            <person name="Stajich J."/>
            <person name="Grigoriev I.V."/>
            <person name="Mortensen U.H."/>
            <person name="De Vries R.P."/>
            <person name="Baker S.E."/>
            <person name="Andersen M.R."/>
        </authorList>
    </citation>
    <scope>NUCLEOTIDE SEQUENCE [LARGE SCALE GENOMIC DNA]</scope>
    <source>
        <strain evidence="7 8">CBS 123904</strain>
    </source>
</reference>
<keyword evidence="8" id="KW-1185">Reference proteome</keyword>
<keyword evidence="2" id="KW-0813">Transport</keyword>
<name>A0ABR4K110_9EURO</name>
<evidence type="ECO:0000313" key="8">
    <source>
        <dbReference type="Proteomes" id="UP001610446"/>
    </source>
</evidence>
<dbReference type="PANTHER" id="PTHR43791">
    <property type="entry name" value="PERMEASE-RELATED"/>
    <property type="match status" value="1"/>
</dbReference>
<dbReference type="Proteomes" id="UP001610446">
    <property type="component" value="Unassembled WGS sequence"/>
</dbReference>
<accession>A0ABR4K110</accession>
<dbReference type="SUPFAM" id="SSF103473">
    <property type="entry name" value="MFS general substrate transporter"/>
    <property type="match status" value="1"/>
</dbReference>
<feature type="transmembrane region" description="Helical" evidence="6">
    <location>
        <begin position="12"/>
        <end position="32"/>
    </location>
</feature>
<evidence type="ECO:0000256" key="6">
    <source>
        <dbReference type="SAM" id="Phobius"/>
    </source>
</evidence>
<organism evidence="7 8">
    <name type="scientific">Aspergillus pseudoustus</name>
    <dbReference type="NCBI Taxonomy" id="1810923"/>
    <lineage>
        <taxon>Eukaryota</taxon>
        <taxon>Fungi</taxon>
        <taxon>Dikarya</taxon>
        <taxon>Ascomycota</taxon>
        <taxon>Pezizomycotina</taxon>
        <taxon>Eurotiomycetes</taxon>
        <taxon>Eurotiomycetidae</taxon>
        <taxon>Eurotiales</taxon>
        <taxon>Aspergillaceae</taxon>
        <taxon>Aspergillus</taxon>
        <taxon>Aspergillus subgen. Nidulantes</taxon>
    </lineage>
</organism>
<evidence type="ECO:0000256" key="4">
    <source>
        <dbReference type="ARBA" id="ARBA00022989"/>
    </source>
</evidence>
<dbReference type="EMBL" id="JBFXLU010000071">
    <property type="protein sequence ID" value="KAL2845489.1"/>
    <property type="molecule type" value="Genomic_DNA"/>
</dbReference>
<dbReference type="PANTHER" id="PTHR43791:SF3">
    <property type="entry name" value="MAJOR FACILITATOR SUPERFAMILY (MFS) PROFILE DOMAIN-CONTAINING PROTEIN"/>
    <property type="match status" value="1"/>
</dbReference>
<sequence>MGLLPMLPTAGPYAFAFFTPTILGTFGYSTALSQILTTPPYLFSAIVSIAAAVVADRMRIRSPFIIGHSLLDIAGLVLVGWGNNTDAQLTGSFIAVTGTNCAIPSALAFLSNNVASTAK</sequence>
<comment type="caution">
    <text evidence="7">The sequence shown here is derived from an EMBL/GenBank/DDBJ whole genome shotgun (WGS) entry which is preliminary data.</text>
</comment>